<dbReference type="Proteomes" id="UP000015106">
    <property type="component" value="Chromosome 2"/>
</dbReference>
<proteinExistence type="predicted"/>
<protein>
    <submittedName>
        <fullName evidence="1">Uncharacterized protein</fullName>
    </submittedName>
</protein>
<evidence type="ECO:0000313" key="1">
    <source>
        <dbReference type="EnsemblPlants" id="TuG1812G0200003520.01.T02"/>
    </source>
</evidence>
<reference evidence="1" key="3">
    <citation type="submission" date="2022-06" db="UniProtKB">
        <authorList>
            <consortium name="EnsemblPlants"/>
        </authorList>
    </citation>
    <scope>IDENTIFICATION</scope>
</reference>
<dbReference type="Gramene" id="TuG1812G0200003520.01.T02">
    <property type="protein sequence ID" value="TuG1812G0200003520.01.T02"/>
    <property type="gene ID" value="TuG1812G0200003520.01"/>
</dbReference>
<name>A0A8R7TJ37_TRIUA</name>
<accession>A0A8R7TJ37</accession>
<organism evidence="1 2">
    <name type="scientific">Triticum urartu</name>
    <name type="common">Red wild einkorn</name>
    <name type="synonym">Crithodium urartu</name>
    <dbReference type="NCBI Taxonomy" id="4572"/>
    <lineage>
        <taxon>Eukaryota</taxon>
        <taxon>Viridiplantae</taxon>
        <taxon>Streptophyta</taxon>
        <taxon>Embryophyta</taxon>
        <taxon>Tracheophyta</taxon>
        <taxon>Spermatophyta</taxon>
        <taxon>Magnoliopsida</taxon>
        <taxon>Liliopsida</taxon>
        <taxon>Poales</taxon>
        <taxon>Poaceae</taxon>
        <taxon>BOP clade</taxon>
        <taxon>Pooideae</taxon>
        <taxon>Triticodae</taxon>
        <taxon>Triticeae</taxon>
        <taxon>Triticinae</taxon>
        <taxon>Triticum</taxon>
    </lineage>
</organism>
<dbReference type="EnsemblPlants" id="TuG1812G0200003520.01.T02">
    <property type="protein sequence ID" value="TuG1812G0200003520.01.T02"/>
    <property type="gene ID" value="TuG1812G0200003520.01"/>
</dbReference>
<evidence type="ECO:0000313" key="2">
    <source>
        <dbReference type="Proteomes" id="UP000015106"/>
    </source>
</evidence>
<sequence length="132" mass="14898">MLYCASHFSVIVRILKISLQISGLANMLNINTERQSGSGFPILMREKFLWLKAHLLIFSWCFNQYIYTIGSTARRETPQTEDSAMTVPHVKSMVMSWDHTSVVVCLPAMASNTTTPFYSAYSDWIGQGALLL</sequence>
<reference evidence="1" key="2">
    <citation type="submission" date="2018-03" db="EMBL/GenBank/DDBJ databases">
        <title>The Triticum urartu genome reveals the dynamic nature of wheat genome evolution.</title>
        <authorList>
            <person name="Ling H."/>
            <person name="Ma B."/>
            <person name="Shi X."/>
            <person name="Liu H."/>
            <person name="Dong L."/>
            <person name="Sun H."/>
            <person name="Cao Y."/>
            <person name="Gao Q."/>
            <person name="Zheng S."/>
            <person name="Li Y."/>
            <person name="Yu Y."/>
            <person name="Du H."/>
            <person name="Qi M."/>
            <person name="Li Y."/>
            <person name="Yu H."/>
            <person name="Cui Y."/>
            <person name="Wang N."/>
            <person name="Chen C."/>
            <person name="Wu H."/>
            <person name="Zhao Y."/>
            <person name="Zhang J."/>
            <person name="Li Y."/>
            <person name="Zhou W."/>
            <person name="Zhang B."/>
            <person name="Hu W."/>
            <person name="Eijk M."/>
            <person name="Tang J."/>
            <person name="Witsenboer H."/>
            <person name="Zhao S."/>
            <person name="Li Z."/>
            <person name="Zhang A."/>
            <person name="Wang D."/>
            <person name="Liang C."/>
        </authorList>
    </citation>
    <scope>NUCLEOTIDE SEQUENCE [LARGE SCALE GENOMIC DNA]</scope>
    <source>
        <strain evidence="1">cv. G1812</strain>
    </source>
</reference>
<reference evidence="2" key="1">
    <citation type="journal article" date="2013" name="Nature">
        <title>Draft genome of the wheat A-genome progenitor Triticum urartu.</title>
        <authorList>
            <person name="Ling H.Q."/>
            <person name="Zhao S."/>
            <person name="Liu D."/>
            <person name="Wang J."/>
            <person name="Sun H."/>
            <person name="Zhang C."/>
            <person name="Fan H."/>
            <person name="Li D."/>
            <person name="Dong L."/>
            <person name="Tao Y."/>
            <person name="Gao C."/>
            <person name="Wu H."/>
            <person name="Li Y."/>
            <person name="Cui Y."/>
            <person name="Guo X."/>
            <person name="Zheng S."/>
            <person name="Wang B."/>
            <person name="Yu K."/>
            <person name="Liang Q."/>
            <person name="Yang W."/>
            <person name="Lou X."/>
            <person name="Chen J."/>
            <person name="Feng M."/>
            <person name="Jian J."/>
            <person name="Zhang X."/>
            <person name="Luo G."/>
            <person name="Jiang Y."/>
            <person name="Liu J."/>
            <person name="Wang Z."/>
            <person name="Sha Y."/>
            <person name="Zhang B."/>
            <person name="Wu H."/>
            <person name="Tang D."/>
            <person name="Shen Q."/>
            <person name="Xue P."/>
            <person name="Zou S."/>
            <person name="Wang X."/>
            <person name="Liu X."/>
            <person name="Wang F."/>
            <person name="Yang Y."/>
            <person name="An X."/>
            <person name="Dong Z."/>
            <person name="Zhang K."/>
            <person name="Zhang X."/>
            <person name="Luo M.C."/>
            <person name="Dvorak J."/>
            <person name="Tong Y."/>
            <person name="Wang J."/>
            <person name="Yang H."/>
            <person name="Li Z."/>
            <person name="Wang D."/>
            <person name="Zhang A."/>
            <person name="Wang J."/>
        </authorList>
    </citation>
    <scope>NUCLEOTIDE SEQUENCE</scope>
    <source>
        <strain evidence="2">cv. G1812</strain>
    </source>
</reference>
<keyword evidence="2" id="KW-1185">Reference proteome</keyword>
<dbReference type="AlphaFoldDB" id="A0A8R7TJ37"/>